<dbReference type="PANTHER" id="PTHR11102">
    <property type="entry name" value="SEL-1-LIKE PROTEIN"/>
    <property type="match status" value="1"/>
</dbReference>
<feature type="compositionally biased region" description="Low complexity" evidence="2">
    <location>
        <begin position="148"/>
        <end position="161"/>
    </location>
</feature>
<evidence type="ECO:0000313" key="3">
    <source>
        <dbReference type="EMBL" id="KAL3757099.1"/>
    </source>
</evidence>
<dbReference type="Pfam" id="PF08238">
    <property type="entry name" value="Sel1"/>
    <property type="match status" value="7"/>
</dbReference>
<feature type="region of interest" description="Disordered" evidence="2">
    <location>
        <begin position="92"/>
        <end position="120"/>
    </location>
</feature>
<evidence type="ECO:0000256" key="1">
    <source>
        <dbReference type="ARBA" id="ARBA00038101"/>
    </source>
</evidence>
<protein>
    <submittedName>
        <fullName evidence="3">Uncharacterized protein</fullName>
    </submittedName>
</protein>
<dbReference type="InterPro" id="IPR011990">
    <property type="entry name" value="TPR-like_helical_dom_sf"/>
</dbReference>
<dbReference type="SUPFAM" id="SSF81901">
    <property type="entry name" value="HCP-like"/>
    <property type="match status" value="3"/>
</dbReference>
<comment type="similarity">
    <text evidence="1">Belongs to the sel-1 family.</text>
</comment>
<gene>
    <name evidence="3" type="ORF">ACHAWU_002938</name>
</gene>
<evidence type="ECO:0000313" key="4">
    <source>
        <dbReference type="Proteomes" id="UP001530293"/>
    </source>
</evidence>
<reference evidence="3 4" key="1">
    <citation type="submission" date="2024-10" db="EMBL/GenBank/DDBJ databases">
        <title>Updated reference genomes for cyclostephanoid diatoms.</title>
        <authorList>
            <person name="Roberts W.R."/>
            <person name="Alverson A.J."/>
        </authorList>
    </citation>
    <scope>NUCLEOTIDE SEQUENCE [LARGE SCALE GENOMIC DNA]</scope>
    <source>
        <strain evidence="3 4">AJA232-27</strain>
    </source>
</reference>
<name>A0ABD3LZA3_9STRA</name>
<feature type="region of interest" description="Disordered" evidence="2">
    <location>
        <begin position="135"/>
        <end position="161"/>
    </location>
</feature>
<accession>A0ABD3LZA3</accession>
<keyword evidence="4" id="KW-1185">Reference proteome</keyword>
<dbReference type="InterPro" id="IPR006597">
    <property type="entry name" value="Sel1-like"/>
</dbReference>
<feature type="region of interest" description="Disordered" evidence="2">
    <location>
        <begin position="256"/>
        <end position="305"/>
    </location>
</feature>
<feature type="compositionally biased region" description="Low complexity" evidence="2">
    <location>
        <begin position="40"/>
        <end position="57"/>
    </location>
</feature>
<organism evidence="3 4">
    <name type="scientific">Discostella pseudostelligera</name>
    <dbReference type="NCBI Taxonomy" id="259834"/>
    <lineage>
        <taxon>Eukaryota</taxon>
        <taxon>Sar</taxon>
        <taxon>Stramenopiles</taxon>
        <taxon>Ochrophyta</taxon>
        <taxon>Bacillariophyta</taxon>
        <taxon>Coscinodiscophyceae</taxon>
        <taxon>Thalassiosirophycidae</taxon>
        <taxon>Stephanodiscales</taxon>
        <taxon>Stephanodiscaceae</taxon>
        <taxon>Discostella</taxon>
    </lineage>
</organism>
<proteinExistence type="inferred from homology"/>
<dbReference type="InterPro" id="IPR050767">
    <property type="entry name" value="Sel1_AlgK"/>
</dbReference>
<dbReference type="PANTHER" id="PTHR11102:SF147">
    <property type="entry name" value="SEL1L ADAPTOR SUBUNIT OF ERAD E3 UBIQUITIN LIGASE"/>
    <property type="match status" value="1"/>
</dbReference>
<feature type="compositionally biased region" description="Basic residues" evidence="2">
    <location>
        <begin position="271"/>
        <end position="289"/>
    </location>
</feature>
<feature type="compositionally biased region" description="Basic and acidic residues" evidence="2">
    <location>
        <begin position="256"/>
        <end position="270"/>
    </location>
</feature>
<dbReference type="EMBL" id="JALLBG020000273">
    <property type="protein sequence ID" value="KAL3757099.1"/>
    <property type="molecule type" value="Genomic_DNA"/>
</dbReference>
<feature type="region of interest" description="Disordered" evidence="2">
    <location>
        <begin position="40"/>
        <end position="69"/>
    </location>
</feature>
<comment type="caution">
    <text evidence="3">The sequence shown here is derived from an EMBL/GenBank/DDBJ whole genome shotgun (WGS) entry which is preliminary data.</text>
</comment>
<feature type="compositionally biased region" description="Basic residues" evidence="2">
    <location>
        <begin position="101"/>
        <end position="113"/>
    </location>
</feature>
<dbReference type="Gene3D" id="1.25.40.10">
    <property type="entry name" value="Tetratricopeptide repeat domain"/>
    <property type="match status" value="3"/>
</dbReference>
<sequence>MITSRHLKVILLTALVGTTFFLASFNATIRFLVDQQQQQHQRTDGASASASSSATASQHDDDGGDDGGIVANAASAAVAGEEGVVNVDAADQAVNELPQQQRRRRRQRSRQKNFKTTTRPLDGFAQDAHFIDPTTSTKKKYLQRRPPTASAAASTTTTSTAFNDNNNKVVSTADAHYAKAMRMLSSPFDQLKDGGNALPHAIYWGEFDQGGVGVTDSAAAAATGSDGAGGSSSRGDKFVKMDDYYYRYSGNLGDKVDDGNELASRKDRSQRQQRRKQIMQSRMRQRERRRRTDDRAASAATGGDDDDDELALILEEFKEYMLEFLQSISDWIHDTLGFFISTIDTPDSSPDDYDDANGDDDDDDYDDYHYYYTHHNHQDHRHHLGVGVVVDEARDGHNNLFSWRDTTVGKQLCWTYSKVVSLWYHRRQRREDSNDATSTASFDFLHRLSLTIISRLSAPPPPMFLFHLEKAAELGHAEAQRIVANSLASGILPISDHSLMHRVAEWKYHHQLDNRKSNNNDDDDDRVQKLIMTNWTSILLQSTLHVPDDFSSAGVGETTTTTGGGEQLSRAIILWHLSAMAGNVESAMALGYRHLYSATGGLTQTFIARPSHYHSQILDDDTTISIGFHPMHGGVIGGQHSRADGGGGGGRGGITNAGGSADSHYGVLGTCHSALAYYEAAAHGVMDELESGPTKGKLTLPIEDHRLLEIFNTGGASSALSRYNKYDESAEALQYYHLLAIGSRSHDPDIFAAHTLASYYYRGLRGVKQDPRKSLKYLEICAEYHDKECAGQAGLMHVWGIGMTPEERNLSKAYDYFILGTTGKLDYCIEQWRRRKKQNSNNAGFEGEVELCDKHSVTGLGLLNLFGVDGLIDRNVNMARSWLEHGKDLEDSESMYNYAMLHLGWMVSELHDLPTNITVVNTVDDKHAGSSDQHASVFDRNYMTHRKAPADPNDGDKYTGPSVSDYNIAIQQLRAAAKNGHLQAKHKLGMLYASGATVPRKNGRPTIVVQQSCPSALRYFKSVAENGHTFSRRNRAAWKQYMAGDYESSLRNYLASAETGSEVGQVNAAFLLEQGVCLGMTATACTHASVRLWRAAARQGNLEACLRVGDFYYYGRMMKSRGQFKRDFASGETATVYDREEYLSLVISKTFYFVPGPYRWMRYVLYPEELFHLTNEWLSLSLRNLWQYTMSIIFHGEPGDNQETSLLTSQNACSDETEGICLPNWVSNNGDDVIDRKAEKHDHMVIAAQYYRKAAEDYKSARAHFNLGFMHEWGLGLAQDFPLAKRHYDLAGENNANLAPSIALYAMNIHQKAVKIAMYLKEYGMRS</sequence>
<dbReference type="Proteomes" id="UP001530293">
    <property type="component" value="Unassembled WGS sequence"/>
</dbReference>
<evidence type="ECO:0000256" key="2">
    <source>
        <dbReference type="SAM" id="MobiDB-lite"/>
    </source>
</evidence>
<dbReference type="SMART" id="SM00671">
    <property type="entry name" value="SEL1"/>
    <property type="match status" value="3"/>
</dbReference>